<name>A0A7R9XWE4_MICPS</name>
<keyword evidence="2" id="KW-0732">Signal</keyword>
<evidence type="ECO:0000313" key="3">
    <source>
        <dbReference type="EMBL" id="CAD8232517.1"/>
    </source>
</evidence>
<feature type="transmembrane region" description="Helical" evidence="1">
    <location>
        <begin position="65"/>
        <end position="82"/>
    </location>
</feature>
<accession>A0A7R9XWE4</accession>
<organism evidence="3">
    <name type="scientific">Micromonas pusilla</name>
    <name type="common">Picoplanktonic green alga</name>
    <name type="synonym">Chromulina pusilla</name>
    <dbReference type="NCBI Taxonomy" id="38833"/>
    <lineage>
        <taxon>Eukaryota</taxon>
        <taxon>Viridiplantae</taxon>
        <taxon>Chlorophyta</taxon>
        <taxon>Mamiellophyceae</taxon>
        <taxon>Mamiellales</taxon>
        <taxon>Mamiellaceae</taxon>
        <taxon>Micromonas</taxon>
    </lineage>
</organism>
<dbReference type="EMBL" id="HBDY01004394">
    <property type="protein sequence ID" value="CAD8232517.1"/>
    <property type="molecule type" value="Transcribed_RNA"/>
</dbReference>
<feature type="transmembrane region" description="Helical" evidence="1">
    <location>
        <begin position="113"/>
        <end position="129"/>
    </location>
</feature>
<keyword evidence="1" id="KW-0812">Transmembrane</keyword>
<reference evidence="3" key="1">
    <citation type="submission" date="2021-01" db="EMBL/GenBank/DDBJ databases">
        <authorList>
            <person name="Corre E."/>
            <person name="Pelletier E."/>
            <person name="Niang G."/>
            <person name="Scheremetjew M."/>
            <person name="Finn R."/>
            <person name="Kale V."/>
            <person name="Holt S."/>
            <person name="Cochrane G."/>
            <person name="Meng A."/>
            <person name="Brown T."/>
            <person name="Cohen L."/>
        </authorList>
    </citation>
    <scope>NUCLEOTIDE SEQUENCE</scope>
    <source>
        <strain evidence="3">RCC1614</strain>
    </source>
</reference>
<feature type="signal peptide" evidence="2">
    <location>
        <begin position="1"/>
        <end position="24"/>
    </location>
</feature>
<dbReference type="AlphaFoldDB" id="A0A7R9XWE4"/>
<sequence>MARRAPPRALALLLLAFLVATCFARRVDARDLNVSSAAPSTPTAFLRDLDGDGGDPLPSPYLRSFSLHIMVYVFVSVGSVRLTTLSRDIVAIYSAISSLRLAFLLWLRQGDLVFIPSTLGIISISLRTARGHWHCRCRRHRRCR</sequence>
<evidence type="ECO:0000256" key="2">
    <source>
        <dbReference type="SAM" id="SignalP"/>
    </source>
</evidence>
<feature type="chain" id="PRO_5031503568" evidence="2">
    <location>
        <begin position="25"/>
        <end position="144"/>
    </location>
</feature>
<keyword evidence="1" id="KW-1133">Transmembrane helix</keyword>
<keyword evidence="1" id="KW-0472">Membrane</keyword>
<protein>
    <submittedName>
        <fullName evidence="3">Uncharacterized protein</fullName>
    </submittedName>
</protein>
<proteinExistence type="predicted"/>
<evidence type="ECO:0000256" key="1">
    <source>
        <dbReference type="SAM" id="Phobius"/>
    </source>
</evidence>
<gene>
    <name evidence="3" type="ORF">MPUS1402_LOCUS3321</name>
</gene>
<feature type="transmembrane region" description="Helical" evidence="1">
    <location>
        <begin position="89"/>
        <end position="107"/>
    </location>
</feature>